<evidence type="ECO:0000313" key="5">
    <source>
        <dbReference type="Proteomes" id="UP000297245"/>
    </source>
</evidence>
<dbReference type="GO" id="GO:0006396">
    <property type="term" value="P:RNA processing"/>
    <property type="evidence" value="ECO:0007669"/>
    <property type="project" value="TreeGrafter"/>
</dbReference>
<feature type="domain" description="Pentatricopeptide repeat-containing protein-mitochondrial" evidence="3">
    <location>
        <begin position="642"/>
        <end position="738"/>
    </location>
</feature>
<proteinExistence type="predicted"/>
<accession>A0A4S8MW51</accession>
<protein>
    <recommendedName>
        <fullName evidence="3">Pentatricopeptide repeat-containing protein-mitochondrial domain-containing protein</fullName>
    </recommendedName>
</protein>
<dbReference type="PROSITE" id="PS51375">
    <property type="entry name" value="PPR"/>
    <property type="match status" value="1"/>
</dbReference>
<dbReference type="InterPro" id="IPR002885">
    <property type="entry name" value="PPR_rpt"/>
</dbReference>
<dbReference type="InterPro" id="IPR011990">
    <property type="entry name" value="TPR-like_helical_dom_sf"/>
</dbReference>
<organism evidence="4 5">
    <name type="scientific">Dendrothele bispora (strain CBS 962.96)</name>
    <dbReference type="NCBI Taxonomy" id="1314807"/>
    <lineage>
        <taxon>Eukaryota</taxon>
        <taxon>Fungi</taxon>
        <taxon>Dikarya</taxon>
        <taxon>Basidiomycota</taxon>
        <taxon>Agaricomycotina</taxon>
        <taxon>Agaricomycetes</taxon>
        <taxon>Agaricomycetidae</taxon>
        <taxon>Agaricales</taxon>
        <taxon>Agaricales incertae sedis</taxon>
        <taxon>Dendrothele</taxon>
    </lineage>
</organism>
<dbReference type="PANTHER" id="PTHR47934:SF6">
    <property type="entry name" value="MITOCHONDRIAL GROUP I INTRON SPLICING FACTOR CCM1-RELATED"/>
    <property type="match status" value="1"/>
</dbReference>
<dbReference type="AlphaFoldDB" id="A0A4S8MW51"/>
<evidence type="ECO:0000256" key="2">
    <source>
        <dbReference type="PROSITE-ProRule" id="PRU00708"/>
    </source>
</evidence>
<reference evidence="4 5" key="1">
    <citation type="journal article" date="2019" name="Nat. Ecol. Evol.">
        <title>Megaphylogeny resolves global patterns of mushroom evolution.</title>
        <authorList>
            <person name="Varga T."/>
            <person name="Krizsan K."/>
            <person name="Foldi C."/>
            <person name="Dima B."/>
            <person name="Sanchez-Garcia M."/>
            <person name="Sanchez-Ramirez S."/>
            <person name="Szollosi G.J."/>
            <person name="Szarkandi J.G."/>
            <person name="Papp V."/>
            <person name="Albert L."/>
            <person name="Andreopoulos W."/>
            <person name="Angelini C."/>
            <person name="Antonin V."/>
            <person name="Barry K.W."/>
            <person name="Bougher N.L."/>
            <person name="Buchanan P."/>
            <person name="Buyck B."/>
            <person name="Bense V."/>
            <person name="Catcheside P."/>
            <person name="Chovatia M."/>
            <person name="Cooper J."/>
            <person name="Damon W."/>
            <person name="Desjardin D."/>
            <person name="Finy P."/>
            <person name="Geml J."/>
            <person name="Haridas S."/>
            <person name="Hughes K."/>
            <person name="Justo A."/>
            <person name="Karasinski D."/>
            <person name="Kautmanova I."/>
            <person name="Kiss B."/>
            <person name="Kocsube S."/>
            <person name="Kotiranta H."/>
            <person name="LaButti K.M."/>
            <person name="Lechner B.E."/>
            <person name="Liimatainen K."/>
            <person name="Lipzen A."/>
            <person name="Lukacs Z."/>
            <person name="Mihaltcheva S."/>
            <person name="Morgado L.N."/>
            <person name="Niskanen T."/>
            <person name="Noordeloos M.E."/>
            <person name="Ohm R.A."/>
            <person name="Ortiz-Santana B."/>
            <person name="Ovrebo C."/>
            <person name="Racz N."/>
            <person name="Riley R."/>
            <person name="Savchenko A."/>
            <person name="Shiryaev A."/>
            <person name="Soop K."/>
            <person name="Spirin V."/>
            <person name="Szebenyi C."/>
            <person name="Tomsovsky M."/>
            <person name="Tulloss R.E."/>
            <person name="Uehling J."/>
            <person name="Grigoriev I.V."/>
            <person name="Vagvolgyi C."/>
            <person name="Papp T."/>
            <person name="Martin F.M."/>
            <person name="Miettinen O."/>
            <person name="Hibbett D.S."/>
            <person name="Nagy L.G."/>
        </authorList>
    </citation>
    <scope>NUCLEOTIDE SEQUENCE [LARGE SCALE GENOMIC DNA]</scope>
    <source>
        <strain evidence="4 5">CBS 962.96</strain>
    </source>
</reference>
<dbReference type="InterPro" id="IPR057027">
    <property type="entry name" value="TPR_mt"/>
</dbReference>
<gene>
    <name evidence="4" type="ORF">K435DRAFT_260579</name>
</gene>
<feature type="repeat" description="PPR" evidence="2">
    <location>
        <begin position="670"/>
        <end position="705"/>
    </location>
</feature>
<dbReference type="Pfam" id="PF23276">
    <property type="entry name" value="TPR_24"/>
    <property type="match status" value="1"/>
</dbReference>
<keyword evidence="1" id="KW-0677">Repeat</keyword>
<dbReference type="PANTHER" id="PTHR47934">
    <property type="entry name" value="PENTATRICOPEPTIDE REPEAT-CONTAINING PROTEIN PET309, MITOCHONDRIAL"/>
    <property type="match status" value="1"/>
</dbReference>
<dbReference type="OrthoDB" id="185373at2759"/>
<name>A0A4S8MW51_DENBC</name>
<dbReference type="GO" id="GO:0003729">
    <property type="term" value="F:mRNA binding"/>
    <property type="evidence" value="ECO:0007669"/>
    <property type="project" value="TreeGrafter"/>
</dbReference>
<dbReference type="Proteomes" id="UP000297245">
    <property type="component" value="Unassembled WGS sequence"/>
</dbReference>
<dbReference type="EMBL" id="ML179037">
    <property type="protein sequence ID" value="THV07537.1"/>
    <property type="molecule type" value="Genomic_DNA"/>
</dbReference>
<keyword evidence="5" id="KW-1185">Reference proteome</keyword>
<evidence type="ECO:0000256" key="1">
    <source>
        <dbReference type="ARBA" id="ARBA00022737"/>
    </source>
</evidence>
<sequence length="756" mass="85297">MSLRAGLFRLGRTLSTPPRHARPDIRFLKPPSRSIVFITENETIDSKFQSYVSTLKGSLQELDVIHQYYPALAWEVSQASSRAPGPSHSATIDGTRVQDIISRQDFEVMLEALGASGRPNDLQRMGEILSDMIRVFELPPDVQTHSAILRGLVQCRNVQTLQRWLRQMPTKPGHVALTTEHYHMLLEASSDFASFKFMRSLVQSMRQSDCLPTVETYAILIQGLWKLSPTRKPAPGIIAPILREMREGGIPFDSAFQKFLESLYLGEGLPKYAQDIKTTYRSIYESNLSPEKLLENQWIPRMSDASRNIETKLEVYKEFVQQGGAPSPEVFDALLQNSRKLSDMEAIANTLDMDPTIRQWSILLSNQFPLYKIKGALAIYQEAIAAGMKPEAALVGPLLKEIFDSPELPAEDHIKRGLDIYEDFCSHTSAESSDLSPSNLAIHRIVLAALTELPNEYSGATSALIEELQTRNVPVHDITASMIVAKMKQANDYNAALKVYKAYRSGLDAQGYESVLEAFAGMCLERRVVPSLQMYFSLVKDMKSAGFLPGPSVYTILLRVLGQIGAFAKRNAEYNALVNKCVSATRRAHDLITLDSSIVPDALLWNHLMDTYLRLNCFGDVFRVWDQMYISKQFDNFSVGIVFEVCGRTRTPHLIAQTYSRLTRENFRMSLSNWHSYIEALCSVGNINEALKALCWDMSTKGILPEVQTAKLIIHQPILREKPHLLKGIKQRIEKFQPNLHKQLEQGSKAYQECRT</sequence>
<evidence type="ECO:0000313" key="4">
    <source>
        <dbReference type="EMBL" id="THV07537.1"/>
    </source>
</evidence>
<dbReference type="Gene3D" id="1.25.40.10">
    <property type="entry name" value="Tetratricopeptide repeat domain"/>
    <property type="match status" value="2"/>
</dbReference>
<dbReference type="InterPro" id="IPR051114">
    <property type="entry name" value="Mito_RNA_Proc_CCM1"/>
</dbReference>
<dbReference type="GO" id="GO:0007005">
    <property type="term" value="P:mitochondrion organization"/>
    <property type="evidence" value="ECO:0007669"/>
    <property type="project" value="TreeGrafter"/>
</dbReference>
<dbReference type="GO" id="GO:0005739">
    <property type="term" value="C:mitochondrion"/>
    <property type="evidence" value="ECO:0007669"/>
    <property type="project" value="TreeGrafter"/>
</dbReference>
<evidence type="ECO:0000259" key="3">
    <source>
        <dbReference type="Pfam" id="PF23276"/>
    </source>
</evidence>